<protein>
    <submittedName>
        <fullName evidence="1">Uncharacterized protein</fullName>
    </submittedName>
</protein>
<evidence type="ECO:0000313" key="1">
    <source>
        <dbReference type="EMBL" id="KAF2189894.1"/>
    </source>
</evidence>
<dbReference type="EMBL" id="ML994620">
    <property type="protein sequence ID" value="KAF2189894.1"/>
    <property type="molecule type" value="Genomic_DNA"/>
</dbReference>
<evidence type="ECO:0000313" key="2">
    <source>
        <dbReference type="Proteomes" id="UP000800200"/>
    </source>
</evidence>
<dbReference type="OrthoDB" id="4791458at2759"/>
<dbReference type="Proteomes" id="UP000800200">
    <property type="component" value="Unassembled WGS sequence"/>
</dbReference>
<name>A0A6A6EDS8_9PEZI</name>
<keyword evidence="2" id="KW-1185">Reference proteome</keyword>
<dbReference type="SUPFAM" id="SSF63724">
    <property type="entry name" value="Cytolysin/lectin"/>
    <property type="match status" value="1"/>
</dbReference>
<accession>A0A6A6EDS8</accession>
<gene>
    <name evidence="1" type="ORF">K469DRAFT_49904</name>
</gene>
<sequence>MSGSGTSGMLRFKSSAGETFCLTEDDGERGMRSVPFFLRLCESMFYYFVYVHQVDG</sequence>
<organism evidence="1 2">
    <name type="scientific">Zopfia rhizophila CBS 207.26</name>
    <dbReference type="NCBI Taxonomy" id="1314779"/>
    <lineage>
        <taxon>Eukaryota</taxon>
        <taxon>Fungi</taxon>
        <taxon>Dikarya</taxon>
        <taxon>Ascomycota</taxon>
        <taxon>Pezizomycotina</taxon>
        <taxon>Dothideomycetes</taxon>
        <taxon>Dothideomycetes incertae sedis</taxon>
        <taxon>Zopfiaceae</taxon>
        <taxon>Zopfia</taxon>
    </lineage>
</organism>
<proteinExistence type="predicted"/>
<reference evidence="1" key="1">
    <citation type="journal article" date="2020" name="Stud. Mycol.">
        <title>101 Dothideomycetes genomes: a test case for predicting lifestyles and emergence of pathogens.</title>
        <authorList>
            <person name="Haridas S."/>
            <person name="Albert R."/>
            <person name="Binder M."/>
            <person name="Bloem J."/>
            <person name="Labutti K."/>
            <person name="Salamov A."/>
            <person name="Andreopoulos B."/>
            <person name="Baker S."/>
            <person name="Barry K."/>
            <person name="Bills G."/>
            <person name="Bluhm B."/>
            <person name="Cannon C."/>
            <person name="Castanera R."/>
            <person name="Culley D."/>
            <person name="Daum C."/>
            <person name="Ezra D."/>
            <person name="Gonzalez J."/>
            <person name="Henrissat B."/>
            <person name="Kuo A."/>
            <person name="Liang C."/>
            <person name="Lipzen A."/>
            <person name="Lutzoni F."/>
            <person name="Magnuson J."/>
            <person name="Mondo S."/>
            <person name="Nolan M."/>
            <person name="Ohm R."/>
            <person name="Pangilinan J."/>
            <person name="Park H.-J."/>
            <person name="Ramirez L."/>
            <person name="Alfaro M."/>
            <person name="Sun H."/>
            <person name="Tritt A."/>
            <person name="Yoshinaga Y."/>
            <person name="Zwiers L.-H."/>
            <person name="Turgeon B."/>
            <person name="Goodwin S."/>
            <person name="Spatafora J."/>
            <person name="Crous P."/>
            <person name="Grigoriev I."/>
        </authorList>
    </citation>
    <scope>NUCLEOTIDE SEQUENCE</scope>
    <source>
        <strain evidence="1">CBS 207.26</strain>
    </source>
</reference>
<dbReference type="InterPro" id="IPR015926">
    <property type="entry name" value="Cytolysin/lectin"/>
</dbReference>
<dbReference type="AlphaFoldDB" id="A0A6A6EDS8"/>